<dbReference type="EMBL" id="CAJVQC010043479">
    <property type="protein sequence ID" value="CAG8777627.1"/>
    <property type="molecule type" value="Genomic_DNA"/>
</dbReference>
<sequence>MEPNPRDNDKELRTTLQPVPTTSASATTLNNPRPEVHIDPSIKAYIDESIRSSTTSIIGSFKQYIDSQFDKQRLWNEQLQANINNILVQATRASADTETAAPHSSVAPTEHTTPQQQPQKPVNSASAPPTGKGKETAQPIGKYPPTPVLNDLIMRASRVTLQGQDTTTPPSTHLAATSTNS</sequence>
<reference evidence="1" key="1">
    <citation type="submission" date="2021-06" db="EMBL/GenBank/DDBJ databases">
        <authorList>
            <person name="Kallberg Y."/>
            <person name="Tangrot J."/>
            <person name="Rosling A."/>
        </authorList>
    </citation>
    <scope>NUCLEOTIDE SEQUENCE</scope>
    <source>
        <strain evidence="1">MA461A</strain>
    </source>
</reference>
<organism evidence="1 2">
    <name type="scientific">Racocetra persica</name>
    <dbReference type="NCBI Taxonomy" id="160502"/>
    <lineage>
        <taxon>Eukaryota</taxon>
        <taxon>Fungi</taxon>
        <taxon>Fungi incertae sedis</taxon>
        <taxon>Mucoromycota</taxon>
        <taxon>Glomeromycotina</taxon>
        <taxon>Glomeromycetes</taxon>
        <taxon>Diversisporales</taxon>
        <taxon>Gigasporaceae</taxon>
        <taxon>Racocetra</taxon>
    </lineage>
</organism>
<name>A0ACA9R579_9GLOM</name>
<proteinExistence type="predicted"/>
<gene>
    <name evidence="1" type="ORF">RPERSI_LOCUS17131</name>
</gene>
<accession>A0ACA9R579</accession>
<keyword evidence="2" id="KW-1185">Reference proteome</keyword>
<protein>
    <submittedName>
        <fullName evidence="1">16078_t:CDS:1</fullName>
    </submittedName>
</protein>
<comment type="caution">
    <text evidence="1">The sequence shown here is derived from an EMBL/GenBank/DDBJ whole genome shotgun (WGS) entry which is preliminary data.</text>
</comment>
<evidence type="ECO:0000313" key="1">
    <source>
        <dbReference type="EMBL" id="CAG8777627.1"/>
    </source>
</evidence>
<evidence type="ECO:0000313" key="2">
    <source>
        <dbReference type="Proteomes" id="UP000789920"/>
    </source>
</evidence>
<dbReference type="Proteomes" id="UP000789920">
    <property type="component" value="Unassembled WGS sequence"/>
</dbReference>
<feature type="non-terminal residue" evidence="1">
    <location>
        <position position="181"/>
    </location>
</feature>